<dbReference type="AlphaFoldDB" id="A0AAW4WF85"/>
<dbReference type="RefSeq" id="WP_227710820.1">
    <property type="nucleotide sequence ID" value="NZ_JAJEQW010000021.1"/>
</dbReference>
<dbReference type="EMBL" id="JAJEQW010000021">
    <property type="protein sequence ID" value="MCC2243411.1"/>
    <property type="molecule type" value="Genomic_DNA"/>
</dbReference>
<dbReference type="InterPro" id="IPR002822">
    <property type="entry name" value="Ni_insertion"/>
</dbReference>
<evidence type="ECO:0000256" key="1">
    <source>
        <dbReference type="ARBA" id="ARBA00022596"/>
    </source>
</evidence>
<dbReference type="HAMAP" id="MF_01074">
    <property type="entry name" value="LarC"/>
    <property type="match status" value="1"/>
</dbReference>
<dbReference type="PANTHER" id="PTHR36566:SF1">
    <property type="entry name" value="PYRIDINIUM-3,5-BISTHIOCARBOXYLIC ACID MONONUCLEOTIDE NICKEL INSERTION PROTEIN"/>
    <property type="match status" value="1"/>
</dbReference>
<dbReference type="GO" id="GO:0016829">
    <property type="term" value="F:lyase activity"/>
    <property type="evidence" value="ECO:0007669"/>
    <property type="project" value="UniProtKB-UniRule"/>
</dbReference>
<sequence length="438" mass="48678">MKKRSLYLDCHTGISGDMVVAALLDAGADREVLETVLRSIPVSGFGIAISRVQKAALSACDFKVILDAAHENHDHDMKYLYGKEESHAHGGHFHSEESHTYGEHSHSEESYTHGEHHHHEHRGLTEIYSIIDGTNMLDSARTLAKKIFRILAEAEAKAHGVPVEEVHFHEVGALDSIVDIIAAAACVDNLGVDEVIIPALWEGEGTVRCQHGILPVPVPAVTNIVMEYGILLGKIGEPGEYVTPTGAAIAAAICTSRELPECYRIVGNGLGAGKRDYKRPGLLRALLLETEEPVYESDSILKLECNIDDCTGEALGYAMELLLENGARDVHYIPVYMKKNRPAYQLTVICKKEDREKLEAIIFRETTTIGIRYVEMVRTILPRRTEKRQTSYGEVAVKICEGEGEVRITPEYESIREVCRERGLPFQKVYDDVLQELK</sequence>
<comment type="similarity">
    <text evidence="2">Belongs to the LarC family.</text>
</comment>
<keyword evidence="2" id="KW-0456">Lyase</keyword>
<comment type="function">
    <text evidence="2">Involved in the biosynthesis of a nickel-pincer cofactor ((SCS)Ni(II) pincer complex). Binds Ni(2+), and functions in nickel delivery to pyridinium-3,5-bisthiocarboxylic acid mononucleotide (P2TMN), to form the mature cofactor. Is thus probably required for the activation of nickel-pincer cofactor-dependent enzymes.</text>
</comment>
<organism evidence="4 5">
    <name type="scientific">Roseburia amylophila</name>
    <dbReference type="NCBI Taxonomy" id="2981794"/>
    <lineage>
        <taxon>Bacteria</taxon>
        <taxon>Bacillati</taxon>
        <taxon>Bacillota</taxon>
        <taxon>Clostridia</taxon>
        <taxon>Lachnospirales</taxon>
        <taxon>Lachnospiraceae</taxon>
        <taxon>Roseburia</taxon>
    </lineage>
</organism>
<dbReference type="Pfam" id="PF01969">
    <property type="entry name" value="Ni_insertion"/>
    <property type="match status" value="1"/>
</dbReference>
<reference evidence="4" key="1">
    <citation type="submission" date="2021-10" db="EMBL/GenBank/DDBJ databases">
        <title>Anaerobic single-cell dispensing facilitates the cultivation of human gut bacteria.</title>
        <authorList>
            <person name="Afrizal A."/>
        </authorList>
    </citation>
    <scope>NUCLEOTIDE SEQUENCE</scope>
    <source>
        <strain evidence="4">CLA-AA-H204</strain>
    </source>
</reference>
<proteinExistence type="inferred from homology"/>
<dbReference type="GO" id="GO:0051604">
    <property type="term" value="P:protein maturation"/>
    <property type="evidence" value="ECO:0007669"/>
    <property type="project" value="UniProtKB-UniRule"/>
</dbReference>
<dbReference type="EC" id="4.99.1.12" evidence="2"/>
<dbReference type="Gene3D" id="3.30.70.1380">
    <property type="entry name" value="Transcriptional regulatory protein pf0864 domain like"/>
    <property type="match status" value="1"/>
</dbReference>
<evidence type="ECO:0000313" key="4">
    <source>
        <dbReference type="EMBL" id="MCC2243411.1"/>
    </source>
</evidence>
<comment type="catalytic activity">
    <reaction evidence="2">
        <text>Ni(II)-pyridinium-3,5-bisthiocarboxylate mononucleotide = pyridinium-3,5-bisthiocarboxylate mononucleotide + Ni(2+)</text>
        <dbReference type="Rhea" id="RHEA:54784"/>
        <dbReference type="ChEBI" id="CHEBI:49786"/>
        <dbReference type="ChEBI" id="CHEBI:137372"/>
        <dbReference type="ChEBI" id="CHEBI:137373"/>
        <dbReference type="EC" id="4.99.1.12"/>
    </reaction>
</comment>
<dbReference type="NCBIfam" id="TIGR00299">
    <property type="entry name" value="nickel pincer cofactor biosynthesis protein LarC"/>
    <property type="match status" value="1"/>
</dbReference>
<evidence type="ECO:0000256" key="3">
    <source>
        <dbReference type="SAM" id="MobiDB-lite"/>
    </source>
</evidence>
<keyword evidence="1 2" id="KW-0533">Nickel</keyword>
<protein>
    <recommendedName>
        <fullName evidence="2">Pyridinium-3,5-bisthiocarboxylic acid mononucleotide nickel insertion protein</fullName>
        <shortName evidence="2">P2TMN nickel insertion protein</shortName>
        <ecNumber evidence="2">4.99.1.12</ecNumber>
    </recommendedName>
    <alternativeName>
        <fullName evidence="2">Nickel-pincer cofactor biosynthesis protein LarC</fullName>
    </alternativeName>
</protein>
<name>A0AAW4WF85_9FIRM</name>
<evidence type="ECO:0000256" key="2">
    <source>
        <dbReference type="HAMAP-Rule" id="MF_01074"/>
    </source>
</evidence>
<evidence type="ECO:0000313" key="5">
    <source>
        <dbReference type="Proteomes" id="UP001198893"/>
    </source>
</evidence>
<comment type="caution">
    <text evidence="4">The sequence shown here is derived from an EMBL/GenBank/DDBJ whole genome shotgun (WGS) entry which is preliminary data.</text>
</comment>
<dbReference type="Gene3D" id="3.10.20.300">
    <property type="entry name" value="mk0293 like domain"/>
    <property type="match status" value="1"/>
</dbReference>
<accession>A0AAW4WF85</accession>
<dbReference type="Proteomes" id="UP001198893">
    <property type="component" value="Unassembled WGS sequence"/>
</dbReference>
<gene>
    <name evidence="2 4" type="primary">larC</name>
    <name evidence="4" type="ORF">LKD47_14105</name>
</gene>
<feature type="region of interest" description="Disordered" evidence="3">
    <location>
        <begin position="88"/>
        <end position="118"/>
    </location>
</feature>
<feature type="compositionally biased region" description="Basic and acidic residues" evidence="3">
    <location>
        <begin position="88"/>
        <end position="114"/>
    </location>
</feature>
<dbReference type="GO" id="GO:0016151">
    <property type="term" value="F:nickel cation binding"/>
    <property type="evidence" value="ECO:0007669"/>
    <property type="project" value="UniProtKB-UniRule"/>
</dbReference>
<dbReference type="PANTHER" id="PTHR36566">
    <property type="entry name" value="NICKEL INSERTION PROTEIN-RELATED"/>
    <property type="match status" value="1"/>
</dbReference>